<evidence type="ECO:0000313" key="3">
    <source>
        <dbReference type="Proteomes" id="UP001617689"/>
    </source>
</evidence>
<sequence>MELERVAGLLPEVVLQIADLIGFPATARLLDKFGGTTFPIGKGLRALGARRAELLRETIGSDNAAQLVNVFGGSTLYLPRCDRALRELRNQRFLSEFAALRESGTSGVMAMTQLCPAYGFSDRFAWELVRESKNAVTHSQQSLF</sequence>
<dbReference type="InterPro" id="IPR014875">
    <property type="entry name" value="Mor_transcription_activator"/>
</dbReference>
<dbReference type="RefSeq" id="WP_400394651.1">
    <property type="nucleotide sequence ID" value="NZ_JBIXLL010000002.1"/>
</dbReference>
<accession>A0ABW8G7L0</accession>
<protein>
    <submittedName>
        <fullName evidence="2">Mor transcription activator family protein</fullName>
    </submittedName>
</protein>
<keyword evidence="3" id="KW-1185">Reference proteome</keyword>
<reference evidence="2 3" key="1">
    <citation type="submission" date="2024-10" db="EMBL/GenBank/DDBJ databases">
        <authorList>
            <person name="Lu C.-H."/>
        </authorList>
    </citation>
    <scope>NUCLEOTIDE SEQUENCE [LARGE SCALE GENOMIC DNA]</scope>
    <source>
        <strain evidence="2 3">22ZTDG03-2</strain>
    </source>
</reference>
<feature type="domain" description="Mor transcription activator" evidence="1">
    <location>
        <begin position="56"/>
        <end position="141"/>
    </location>
</feature>
<dbReference type="EMBL" id="JBIXLL010000002">
    <property type="protein sequence ID" value="MFJ5428557.1"/>
    <property type="molecule type" value="Genomic_DNA"/>
</dbReference>
<dbReference type="InterPro" id="IPR009057">
    <property type="entry name" value="Homeodomain-like_sf"/>
</dbReference>
<evidence type="ECO:0000313" key="2">
    <source>
        <dbReference type="EMBL" id="MFJ5428557.1"/>
    </source>
</evidence>
<evidence type="ECO:0000259" key="1">
    <source>
        <dbReference type="Pfam" id="PF08765"/>
    </source>
</evidence>
<dbReference type="Pfam" id="PF08765">
    <property type="entry name" value="Mor"/>
    <property type="match status" value="1"/>
</dbReference>
<dbReference type="Proteomes" id="UP001617689">
    <property type="component" value="Unassembled WGS sequence"/>
</dbReference>
<gene>
    <name evidence="2" type="ORF">ACIPUP_05285</name>
</gene>
<dbReference type="SUPFAM" id="SSF46689">
    <property type="entry name" value="Homeodomain-like"/>
    <property type="match status" value="1"/>
</dbReference>
<name>A0ABW8G7L0_9GAMM</name>
<organism evidence="2 3">
    <name type="scientific">Pectobacterium actinidiae</name>
    <dbReference type="NCBI Taxonomy" id="1507808"/>
    <lineage>
        <taxon>Bacteria</taxon>
        <taxon>Pseudomonadati</taxon>
        <taxon>Pseudomonadota</taxon>
        <taxon>Gammaproteobacteria</taxon>
        <taxon>Enterobacterales</taxon>
        <taxon>Pectobacteriaceae</taxon>
        <taxon>Pectobacterium</taxon>
    </lineage>
</organism>
<comment type="caution">
    <text evidence="2">The sequence shown here is derived from an EMBL/GenBank/DDBJ whole genome shotgun (WGS) entry which is preliminary data.</text>
</comment>
<proteinExistence type="predicted"/>